<dbReference type="Gene3D" id="2.30.310.10">
    <property type="entry name" value="ibrinogen binding protein from staphylococcus aureus domain"/>
    <property type="match status" value="1"/>
</dbReference>
<evidence type="ECO:0000313" key="2">
    <source>
        <dbReference type="EMBL" id="HGI44285.1"/>
    </source>
</evidence>
<comment type="caution">
    <text evidence="2">The sequence shown here is derived from an EMBL/GenBank/DDBJ whole genome shotgun (WGS) entry which is preliminary data.</text>
</comment>
<name>A0A7C4FDZ1_THEPE</name>
<dbReference type="PANTHER" id="PTHR15239:SF6">
    <property type="entry name" value="RIBOSOME QUALITY CONTROL COMPLEX SUBUNIT NEMF"/>
    <property type="match status" value="1"/>
</dbReference>
<dbReference type="PANTHER" id="PTHR15239">
    <property type="entry name" value="NUCLEAR EXPORT MEDIATOR FACTOR NEMF"/>
    <property type="match status" value="1"/>
</dbReference>
<dbReference type="GO" id="GO:0043023">
    <property type="term" value="F:ribosomal large subunit binding"/>
    <property type="evidence" value="ECO:0007669"/>
    <property type="project" value="TreeGrafter"/>
</dbReference>
<dbReference type="EMBL" id="DTFI01000229">
    <property type="protein sequence ID" value="HGI44285.1"/>
    <property type="molecule type" value="Genomic_DNA"/>
</dbReference>
<dbReference type="InterPro" id="IPR008532">
    <property type="entry name" value="NFACT_RNA-bd"/>
</dbReference>
<evidence type="ECO:0000259" key="1">
    <source>
        <dbReference type="Pfam" id="PF05670"/>
    </source>
</evidence>
<protein>
    <submittedName>
        <fullName evidence="2">Fibronectin-binding domain-containing protein</fullName>
    </submittedName>
</protein>
<dbReference type="Pfam" id="PF05670">
    <property type="entry name" value="NFACT-R_1"/>
    <property type="match status" value="1"/>
</dbReference>
<dbReference type="Pfam" id="PF05833">
    <property type="entry name" value="NFACT_N"/>
    <property type="match status" value="1"/>
</dbReference>
<sequence length="612" mass="67517">MWQLVLHDRRVSLLDLYKLWPLLRGLEGDRVERVYSAGELFAVATREYVLLLSPRRGPAPVRGGVELPPGASRCRQLGELEGRRVDAVEQVNGDRVLLLRAGRASLVVEWVREGNVLLLDGEGRIAYALRQREMRDRVVARGRPYTPPPRLGDAFSDSLASLYERFRANGRRAAVTSMSLAASLPPEVVHEAFHRRGVDPGLRASEVDERAFAALLAEAREVFLEGLADPDGGYEAPGVPGALYPFRAEHLGATERVGGFAERLSSLIARLALEDARGPPPEDVVSRLAEAARAAEEAARLITGHAWRVDQVLEAYRRLREERLPWGELAERLRSEFPEVLSVDPSKGVVVVQLEGVSVEVQAGLSAMANAERYFERAKAVRARLGELQRSRLGEQAAVVVAPRPRAGQPWYAQFRHFRTSGGFLVVAGRKAGQNELLVRRYMEPGDIFLHADIHGAPATVLKTGGRQPGEADVLEAAQFAACYSSAWRAGLYVVDVFWVPGSQVSKKPPSGEYLGVGGFMVYGKRNYVRGVRLELLVGYAEGEGLVALPALASPREGCFVKLTPGRVSRDLAARKIVEFLRRECGVRGVRVEDVLRLLPEGGFYLERWRPL</sequence>
<dbReference type="GO" id="GO:0072344">
    <property type="term" value="P:rescue of stalled ribosome"/>
    <property type="evidence" value="ECO:0007669"/>
    <property type="project" value="TreeGrafter"/>
</dbReference>
<dbReference type="GO" id="GO:1990112">
    <property type="term" value="C:RQC complex"/>
    <property type="evidence" value="ECO:0007669"/>
    <property type="project" value="TreeGrafter"/>
</dbReference>
<accession>A0A7C4FDZ1</accession>
<dbReference type="AlphaFoldDB" id="A0A7C4FDZ1"/>
<reference evidence="2" key="1">
    <citation type="journal article" date="2020" name="mSystems">
        <title>Genome- and Community-Level Interaction Insights into Carbon Utilization and Element Cycling Functions of Hydrothermarchaeota in Hydrothermal Sediment.</title>
        <authorList>
            <person name="Zhou Z."/>
            <person name="Liu Y."/>
            <person name="Xu W."/>
            <person name="Pan J."/>
            <person name="Luo Z.H."/>
            <person name="Li M."/>
        </authorList>
    </citation>
    <scope>NUCLEOTIDE SEQUENCE [LARGE SCALE GENOMIC DNA]</scope>
    <source>
        <strain evidence="2">SpSt-735</strain>
    </source>
</reference>
<dbReference type="GO" id="GO:0000049">
    <property type="term" value="F:tRNA binding"/>
    <property type="evidence" value="ECO:0007669"/>
    <property type="project" value="TreeGrafter"/>
</dbReference>
<proteinExistence type="predicted"/>
<dbReference type="InterPro" id="IPR051608">
    <property type="entry name" value="RQC_Subunit_NEMF"/>
</dbReference>
<feature type="domain" description="NFACT RNA-binding" evidence="1">
    <location>
        <begin position="415"/>
        <end position="524"/>
    </location>
</feature>
<gene>
    <name evidence="2" type="ORF">ENV17_07885</name>
</gene>
<dbReference type="NCBIfam" id="NF041120">
    <property type="entry name" value="RqcH_arch"/>
    <property type="match status" value="1"/>
</dbReference>
<organism evidence="2">
    <name type="scientific">Thermofilum pendens</name>
    <dbReference type="NCBI Taxonomy" id="2269"/>
    <lineage>
        <taxon>Archaea</taxon>
        <taxon>Thermoproteota</taxon>
        <taxon>Thermoprotei</taxon>
        <taxon>Thermofilales</taxon>
        <taxon>Thermofilaceae</taxon>
        <taxon>Thermofilum</taxon>
    </lineage>
</organism>